<evidence type="ECO:0000313" key="1">
    <source>
        <dbReference type="EMBL" id="KKK74406.1"/>
    </source>
</evidence>
<sequence>MGNTHGKDAVFKLDDVSDLLTDISAFVDQSDFARVVELADTTNYGDEDRTFIPGLGTASISIGGPFEDTLDAIIGTPVQQKVSRGFDFDPIGAGTAGRITGECFITNYTTGIPVGDNVVWTATLTTTGALTRESS</sequence>
<proteinExistence type="predicted"/>
<dbReference type="EMBL" id="LAZR01056332">
    <property type="protein sequence ID" value="KKK74406.1"/>
    <property type="molecule type" value="Genomic_DNA"/>
</dbReference>
<gene>
    <name evidence="1" type="ORF">LCGC14_2884100</name>
</gene>
<comment type="caution">
    <text evidence="1">The sequence shown here is derived from an EMBL/GenBank/DDBJ whole genome shotgun (WGS) entry which is preliminary data.</text>
</comment>
<organism evidence="1">
    <name type="scientific">marine sediment metagenome</name>
    <dbReference type="NCBI Taxonomy" id="412755"/>
    <lineage>
        <taxon>unclassified sequences</taxon>
        <taxon>metagenomes</taxon>
        <taxon>ecological metagenomes</taxon>
    </lineage>
</organism>
<protein>
    <submittedName>
        <fullName evidence="1">Uncharacterized protein</fullName>
    </submittedName>
</protein>
<dbReference type="AlphaFoldDB" id="A0A0F9AQE3"/>
<accession>A0A0F9AQE3</accession>
<name>A0A0F9AQE3_9ZZZZ</name>
<reference evidence="1" key="1">
    <citation type="journal article" date="2015" name="Nature">
        <title>Complex archaea that bridge the gap between prokaryotes and eukaryotes.</title>
        <authorList>
            <person name="Spang A."/>
            <person name="Saw J.H."/>
            <person name="Jorgensen S.L."/>
            <person name="Zaremba-Niedzwiedzka K."/>
            <person name="Martijn J."/>
            <person name="Lind A.E."/>
            <person name="van Eijk R."/>
            <person name="Schleper C."/>
            <person name="Guy L."/>
            <person name="Ettema T.J."/>
        </authorList>
    </citation>
    <scope>NUCLEOTIDE SEQUENCE</scope>
</reference>